<comment type="caution">
    <text evidence="2">The sequence shown here is derived from an EMBL/GenBank/DDBJ whole genome shotgun (WGS) entry which is preliminary data.</text>
</comment>
<feature type="compositionally biased region" description="Basic and acidic residues" evidence="1">
    <location>
        <begin position="63"/>
        <end position="76"/>
    </location>
</feature>
<protein>
    <submittedName>
        <fullName evidence="2">Uncharacterized protein</fullName>
    </submittedName>
</protein>
<name>A0A409VVZ4_9AGAR</name>
<evidence type="ECO:0000313" key="3">
    <source>
        <dbReference type="Proteomes" id="UP000284706"/>
    </source>
</evidence>
<accession>A0A409VVZ4</accession>
<proteinExistence type="predicted"/>
<gene>
    <name evidence="2" type="ORF">CVT26_013836</name>
</gene>
<dbReference type="EMBL" id="NHYE01005542">
    <property type="protein sequence ID" value="PPQ70419.1"/>
    <property type="molecule type" value="Genomic_DNA"/>
</dbReference>
<dbReference type="AlphaFoldDB" id="A0A409VVZ4"/>
<organism evidence="2 3">
    <name type="scientific">Gymnopilus dilepis</name>
    <dbReference type="NCBI Taxonomy" id="231916"/>
    <lineage>
        <taxon>Eukaryota</taxon>
        <taxon>Fungi</taxon>
        <taxon>Dikarya</taxon>
        <taxon>Basidiomycota</taxon>
        <taxon>Agaricomycotina</taxon>
        <taxon>Agaricomycetes</taxon>
        <taxon>Agaricomycetidae</taxon>
        <taxon>Agaricales</taxon>
        <taxon>Agaricineae</taxon>
        <taxon>Hymenogastraceae</taxon>
        <taxon>Gymnopilus</taxon>
    </lineage>
</organism>
<reference evidence="2 3" key="1">
    <citation type="journal article" date="2018" name="Evol. Lett.">
        <title>Horizontal gene cluster transfer increased hallucinogenic mushroom diversity.</title>
        <authorList>
            <person name="Reynolds H.T."/>
            <person name="Vijayakumar V."/>
            <person name="Gluck-Thaler E."/>
            <person name="Korotkin H.B."/>
            <person name="Matheny P.B."/>
            <person name="Slot J.C."/>
        </authorList>
    </citation>
    <scope>NUCLEOTIDE SEQUENCE [LARGE SCALE GENOMIC DNA]</scope>
    <source>
        <strain evidence="2 3">SRW20</strain>
    </source>
</reference>
<sequence>MPIKKVQRHTSQSEVERIYWAGITIDDDVDEYVVDAISCMTSSGKPTSAGRTMYRLASESRRAARSGCDEDSKDLELPQATTWTSELESWPKTSPDEPDFNYIDVDSGWPRRG</sequence>
<feature type="region of interest" description="Disordered" evidence="1">
    <location>
        <begin position="63"/>
        <end position="113"/>
    </location>
</feature>
<keyword evidence="3" id="KW-1185">Reference proteome</keyword>
<evidence type="ECO:0000256" key="1">
    <source>
        <dbReference type="SAM" id="MobiDB-lite"/>
    </source>
</evidence>
<dbReference type="InParanoid" id="A0A409VVZ4"/>
<dbReference type="Proteomes" id="UP000284706">
    <property type="component" value="Unassembled WGS sequence"/>
</dbReference>
<evidence type="ECO:0000313" key="2">
    <source>
        <dbReference type="EMBL" id="PPQ70419.1"/>
    </source>
</evidence>